<dbReference type="AlphaFoldDB" id="A0A4Z2H387"/>
<gene>
    <name evidence="2" type="ORF">EYF80_030471</name>
</gene>
<evidence type="ECO:0000256" key="1">
    <source>
        <dbReference type="SAM" id="MobiDB-lite"/>
    </source>
</evidence>
<proteinExistence type="predicted"/>
<protein>
    <submittedName>
        <fullName evidence="2">Uncharacterized protein</fullName>
    </submittedName>
</protein>
<feature type="compositionally biased region" description="Low complexity" evidence="1">
    <location>
        <begin position="106"/>
        <end position="118"/>
    </location>
</feature>
<sequence length="127" mass="14196">MSRQRIRDFDLPKVSLKGELFNSVSCQEYASGGDSPVRAALTNEYGSTPQWSTIHHAEGNTPRGEVAPCHGWYPPNHRPPPTLQVLIVLIAWGTSRERDIGSRNKAQQSAAHSLLARASRWKTHKRN</sequence>
<keyword evidence="3" id="KW-1185">Reference proteome</keyword>
<reference evidence="2 3" key="1">
    <citation type="submission" date="2019-03" db="EMBL/GenBank/DDBJ databases">
        <title>First draft genome of Liparis tanakae, snailfish: a comprehensive survey of snailfish specific genes.</title>
        <authorList>
            <person name="Kim W."/>
            <person name="Song I."/>
            <person name="Jeong J.-H."/>
            <person name="Kim D."/>
            <person name="Kim S."/>
            <person name="Ryu S."/>
            <person name="Song J.Y."/>
            <person name="Lee S.K."/>
        </authorList>
    </citation>
    <scope>NUCLEOTIDE SEQUENCE [LARGE SCALE GENOMIC DNA]</scope>
    <source>
        <tissue evidence="2">Muscle</tissue>
    </source>
</reference>
<dbReference type="Proteomes" id="UP000314294">
    <property type="component" value="Unassembled WGS sequence"/>
</dbReference>
<dbReference type="EMBL" id="SRLO01000359">
    <property type="protein sequence ID" value="TNN59284.1"/>
    <property type="molecule type" value="Genomic_DNA"/>
</dbReference>
<feature type="region of interest" description="Disordered" evidence="1">
    <location>
        <begin position="98"/>
        <end position="127"/>
    </location>
</feature>
<evidence type="ECO:0000313" key="2">
    <source>
        <dbReference type="EMBL" id="TNN59284.1"/>
    </source>
</evidence>
<feature type="region of interest" description="Disordered" evidence="1">
    <location>
        <begin position="50"/>
        <end position="77"/>
    </location>
</feature>
<organism evidence="2 3">
    <name type="scientific">Liparis tanakae</name>
    <name type="common">Tanaka's snailfish</name>
    <dbReference type="NCBI Taxonomy" id="230148"/>
    <lineage>
        <taxon>Eukaryota</taxon>
        <taxon>Metazoa</taxon>
        <taxon>Chordata</taxon>
        <taxon>Craniata</taxon>
        <taxon>Vertebrata</taxon>
        <taxon>Euteleostomi</taxon>
        <taxon>Actinopterygii</taxon>
        <taxon>Neopterygii</taxon>
        <taxon>Teleostei</taxon>
        <taxon>Neoteleostei</taxon>
        <taxon>Acanthomorphata</taxon>
        <taxon>Eupercaria</taxon>
        <taxon>Perciformes</taxon>
        <taxon>Cottioidei</taxon>
        <taxon>Cottales</taxon>
        <taxon>Liparidae</taxon>
        <taxon>Liparis</taxon>
    </lineage>
</organism>
<comment type="caution">
    <text evidence="2">The sequence shown here is derived from an EMBL/GenBank/DDBJ whole genome shotgun (WGS) entry which is preliminary data.</text>
</comment>
<accession>A0A4Z2H387</accession>
<name>A0A4Z2H387_9TELE</name>
<evidence type="ECO:0000313" key="3">
    <source>
        <dbReference type="Proteomes" id="UP000314294"/>
    </source>
</evidence>